<feature type="region of interest" description="Disordered" evidence="1">
    <location>
        <begin position="146"/>
        <end position="182"/>
    </location>
</feature>
<protein>
    <submittedName>
        <fullName evidence="2">Uncharacterized protein</fullName>
    </submittedName>
</protein>
<dbReference type="EMBL" id="CAJOBJ010277927">
    <property type="protein sequence ID" value="CAF5140251.1"/>
    <property type="molecule type" value="Genomic_DNA"/>
</dbReference>
<dbReference type="AlphaFoldDB" id="A0A8S3FVJ1"/>
<feature type="region of interest" description="Disordered" evidence="1">
    <location>
        <begin position="197"/>
        <end position="252"/>
    </location>
</feature>
<dbReference type="Proteomes" id="UP000681720">
    <property type="component" value="Unassembled WGS sequence"/>
</dbReference>
<feature type="non-terminal residue" evidence="2">
    <location>
        <position position="1"/>
    </location>
</feature>
<accession>A0A8S3FVJ1</accession>
<evidence type="ECO:0000313" key="3">
    <source>
        <dbReference type="Proteomes" id="UP000681720"/>
    </source>
</evidence>
<name>A0A8S3FVJ1_9BILA</name>
<proteinExistence type="predicted"/>
<evidence type="ECO:0000313" key="2">
    <source>
        <dbReference type="EMBL" id="CAF5140251.1"/>
    </source>
</evidence>
<comment type="caution">
    <text evidence="2">The sequence shown here is derived from an EMBL/GenBank/DDBJ whole genome shotgun (WGS) entry which is preliminary data.</text>
</comment>
<gene>
    <name evidence="2" type="ORF">GIL414_LOCUS64447</name>
</gene>
<reference evidence="2" key="1">
    <citation type="submission" date="2021-02" db="EMBL/GenBank/DDBJ databases">
        <authorList>
            <person name="Nowell W R."/>
        </authorList>
    </citation>
    <scope>NUCLEOTIDE SEQUENCE</scope>
</reference>
<organism evidence="2 3">
    <name type="scientific">Rotaria magnacalcarata</name>
    <dbReference type="NCBI Taxonomy" id="392030"/>
    <lineage>
        <taxon>Eukaryota</taxon>
        <taxon>Metazoa</taxon>
        <taxon>Spiralia</taxon>
        <taxon>Gnathifera</taxon>
        <taxon>Rotifera</taxon>
        <taxon>Eurotatoria</taxon>
        <taxon>Bdelloidea</taxon>
        <taxon>Philodinida</taxon>
        <taxon>Philodinidae</taxon>
        <taxon>Rotaria</taxon>
    </lineage>
</organism>
<feature type="compositionally biased region" description="Low complexity" evidence="1">
    <location>
        <begin position="233"/>
        <end position="246"/>
    </location>
</feature>
<feature type="compositionally biased region" description="Low complexity" evidence="1">
    <location>
        <begin position="214"/>
        <end position="223"/>
    </location>
</feature>
<sequence>KSKFIQKLRPDIRTRFDDDINLSIREVVRKAQAIETSIERQKIDEKLRIAASQENNNSTNFITNNISFDPVIRQRSLPVPTNTTSSIQPNIYYHNNDQNPFNNNQTVDITNNCLPINETGCLPNAANNSNCFIPPNNGRNMISYDNQNNYKNNNNNNNNYDDNNAYRYNSKSNNHYYNKNDSNANYIDNSHMFYHDPHHSYNQNNSFKHKHSNTKSNKNSNHNAVSSCDPFMSYSSHSNHSQPSHSTMSTHVKSSKNNKISWWCPQCKRHGHSWERCSFNPESINYRPNVLLQNSSSTASYSSTPLISSATVYHDNSHKKN</sequence>
<evidence type="ECO:0000256" key="1">
    <source>
        <dbReference type="SAM" id="MobiDB-lite"/>
    </source>
</evidence>